<dbReference type="Pfam" id="PF02632">
    <property type="entry name" value="BioY"/>
    <property type="match status" value="1"/>
</dbReference>
<dbReference type="Gene3D" id="1.10.1760.20">
    <property type="match status" value="1"/>
</dbReference>
<dbReference type="PANTHER" id="PTHR34295">
    <property type="entry name" value="BIOTIN TRANSPORTER BIOY"/>
    <property type="match status" value="1"/>
</dbReference>
<feature type="transmembrane region" description="Helical" evidence="3">
    <location>
        <begin position="24"/>
        <end position="44"/>
    </location>
</feature>
<proteinExistence type="inferred from homology"/>
<evidence type="ECO:0000256" key="3">
    <source>
        <dbReference type="SAM" id="Phobius"/>
    </source>
</evidence>
<dbReference type="PANTHER" id="PTHR34295:SF1">
    <property type="entry name" value="BIOTIN TRANSPORTER BIOY"/>
    <property type="match status" value="1"/>
</dbReference>
<dbReference type="Proteomes" id="UP000264702">
    <property type="component" value="Unassembled WGS sequence"/>
</dbReference>
<dbReference type="RefSeq" id="WP_117302253.1">
    <property type="nucleotide sequence ID" value="NZ_QVQT02000006.1"/>
</dbReference>
<dbReference type="InterPro" id="IPR003784">
    <property type="entry name" value="BioY"/>
</dbReference>
<name>A0A372IKG1_9BACT</name>
<evidence type="ECO:0000256" key="2">
    <source>
        <dbReference type="PIRNR" id="PIRNR016661"/>
    </source>
</evidence>
<comment type="caution">
    <text evidence="4">The sequence shown here is derived from an EMBL/GenBank/DDBJ whole genome shotgun (WGS) entry which is preliminary data.</text>
</comment>
<feature type="transmembrane region" description="Helical" evidence="3">
    <location>
        <begin position="165"/>
        <end position="189"/>
    </location>
</feature>
<accession>A0A372IKG1</accession>
<evidence type="ECO:0000313" key="5">
    <source>
        <dbReference type="Proteomes" id="UP000264702"/>
    </source>
</evidence>
<reference evidence="4 5" key="1">
    <citation type="submission" date="2018-08" db="EMBL/GenBank/DDBJ databases">
        <title>Acidipila sp. 4G-K13, an acidobacterium isolated from forest soil.</title>
        <authorList>
            <person name="Gao Z.-H."/>
            <person name="Qiu L.-H."/>
        </authorList>
    </citation>
    <scope>NUCLEOTIDE SEQUENCE [LARGE SCALE GENOMIC DNA]</scope>
    <source>
        <strain evidence="4 5">4G-K13</strain>
    </source>
</reference>
<comment type="subcellular location">
    <subcellularLocation>
        <location evidence="2">Cell membrane</location>
        <topology evidence="2">Multi-pass membrane protein</topology>
    </subcellularLocation>
</comment>
<evidence type="ECO:0000256" key="1">
    <source>
        <dbReference type="ARBA" id="ARBA00010692"/>
    </source>
</evidence>
<keyword evidence="2" id="KW-1003">Cell membrane</keyword>
<comment type="similarity">
    <text evidence="1 2">Belongs to the BioY family.</text>
</comment>
<sequence length="199" mass="20527">MNFASSSATSQGLSLRQNIALRKLAAVLLGSAFVGVCAHIAVPIPISPVPLTLQTFAVLLIGLAFGPPAALTTLALYLFEGLAGLPVFSPHGPGGVLQIMGPTGGYLLSYPPAAALTGWLFRATRRHGMIAASLSAAAGSLFTLAAGATWLAMLTHLHARAAFSIGVLPFLPGDLLKTLAAGAAGAGIWRFRQRRYRAN</sequence>
<keyword evidence="5" id="KW-1185">Reference proteome</keyword>
<dbReference type="EMBL" id="QVQT01000006">
    <property type="protein sequence ID" value="RFU15355.1"/>
    <property type="molecule type" value="Genomic_DNA"/>
</dbReference>
<keyword evidence="3" id="KW-0812">Transmembrane</keyword>
<dbReference type="AlphaFoldDB" id="A0A372IKG1"/>
<keyword evidence="2 3" id="KW-0472">Membrane</keyword>
<dbReference type="OrthoDB" id="9803495at2"/>
<keyword evidence="3" id="KW-1133">Transmembrane helix</keyword>
<dbReference type="GO" id="GO:0005886">
    <property type="term" value="C:plasma membrane"/>
    <property type="evidence" value="ECO:0007669"/>
    <property type="project" value="UniProtKB-SubCell"/>
</dbReference>
<keyword evidence="2" id="KW-0813">Transport</keyword>
<dbReference type="PIRSF" id="PIRSF016661">
    <property type="entry name" value="BioY"/>
    <property type="match status" value="1"/>
</dbReference>
<dbReference type="GO" id="GO:0015225">
    <property type="term" value="F:biotin transmembrane transporter activity"/>
    <property type="evidence" value="ECO:0007669"/>
    <property type="project" value="UniProtKB-UniRule"/>
</dbReference>
<evidence type="ECO:0000313" key="4">
    <source>
        <dbReference type="EMBL" id="RFU15355.1"/>
    </source>
</evidence>
<protein>
    <recommendedName>
        <fullName evidence="2">Biotin transporter</fullName>
    </recommendedName>
</protein>
<feature type="transmembrane region" description="Helical" evidence="3">
    <location>
        <begin position="56"/>
        <end position="79"/>
    </location>
</feature>
<organism evidence="4 5">
    <name type="scientific">Paracidobacterium acidisoli</name>
    <dbReference type="NCBI Taxonomy" id="2303751"/>
    <lineage>
        <taxon>Bacteria</taxon>
        <taxon>Pseudomonadati</taxon>
        <taxon>Acidobacteriota</taxon>
        <taxon>Terriglobia</taxon>
        <taxon>Terriglobales</taxon>
        <taxon>Acidobacteriaceae</taxon>
        <taxon>Paracidobacterium</taxon>
    </lineage>
</organism>
<feature type="transmembrane region" description="Helical" evidence="3">
    <location>
        <begin position="128"/>
        <end position="153"/>
    </location>
</feature>
<gene>
    <name evidence="4" type="ORF">D0Y96_16915</name>
</gene>